<organism evidence="1 2">
    <name type="scientific">Rhabditophanes sp. KR3021</name>
    <dbReference type="NCBI Taxonomy" id="114890"/>
    <lineage>
        <taxon>Eukaryota</taxon>
        <taxon>Metazoa</taxon>
        <taxon>Ecdysozoa</taxon>
        <taxon>Nematoda</taxon>
        <taxon>Chromadorea</taxon>
        <taxon>Rhabditida</taxon>
        <taxon>Tylenchina</taxon>
        <taxon>Panagrolaimomorpha</taxon>
        <taxon>Strongyloidoidea</taxon>
        <taxon>Alloionematidae</taxon>
        <taxon>Rhabditophanes</taxon>
    </lineage>
</organism>
<dbReference type="WBParaSite" id="RSKR_0000822000.1">
    <property type="protein sequence ID" value="RSKR_0000822000.1"/>
    <property type="gene ID" value="RSKR_0000822000"/>
</dbReference>
<evidence type="ECO:0000313" key="2">
    <source>
        <dbReference type="WBParaSite" id="RSKR_0000822000.1"/>
    </source>
</evidence>
<name>A0AC35U666_9BILA</name>
<evidence type="ECO:0000313" key="1">
    <source>
        <dbReference type="Proteomes" id="UP000095286"/>
    </source>
</evidence>
<dbReference type="Proteomes" id="UP000095286">
    <property type="component" value="Unplaced"/>
</dbReference>
<protein>
    <submittedName>
        <fullName evidence="2">G_PROTEIN_RECEP_F1_2 domain-containing protein</fullName>
    </submittedName>
</protein>
<accession>A0AC35U666</accession>
<reference evidence="2" key="1">
    <citation type="submission" date="2016-11" db="UniProtKB">
        <authorList>
            <consortium name="WormBaseParasite"/>
        </authorList>
    </citation>
    <scope>IDENTIFICATION</scope>
    <source>
        <strain evidence="2">KR3021</strain>
    </source>
</reference>
<sequence length="431" mass="48905">MNVSTSTVGNEQQIEYDNISQIQDYLKNSPSEIVEMLYQVLFFIVGAPLNIMVFVQSCRKHRNGCIESRLLKLSRQLIITHLMVLSMCLWRTHWFYNIVWNQGNLLCKVYSFAYALPFHLWSNMVAAIAIDMLCCITSPLSSYRNGSKRVNYLIGISWVSAICCSAPMLYFKGTVPIDFPQHNLVQCYLTQKFVKYASAWNTFHVVTVFYVPLLIVIVCYALIGISLRKQIAKRKCLQDESQSYQASHTKVRFLRATIAIITSFVLTWLPYQIMALLRVLCSEGSSCTNIYSKLNWTQAIMIASTCINPFLYKFGNFREKKRASTTVGSMFESGAAGGSVNHGSCYYAKYAANGTTITERAANRELVCSAIQSKKVSLNNCDLTRLSKNKNLMTGNIKYKTIGKPRKMAKTSLAVKDYSMVSRLYRRRSSA</sequence>
<proteinExistence type="predicted"/>